<protein>
    <submittedName>
        <fullName evidence="4">S-layer homology domain-containing protein</fullName>
    </submittedName>
</protein>
<dbReference type="EMBL" id="FOEL01000037">
    <property type="protein sequence ID" value="SER89116.1"/>
    <property type="molecule type" value="Genomic_DNA"/>
</dbReference>
<feature type="domain" description="SLH" evidence="3">
    <location>
        <begin position="91"/>
        <end position="152"/>
    </location>
</feature>
<accession>A0A1H9SW27</accession>
<evidence type="ECO:0000313" key="5">
    <source>
        <dbReference type="Proteomes" id="UP000199410"/>
    </source>
</evidence>
<name>A0A1H9SW27_9BACI</name>
<proteinExistence type="predicted"/>
<comment type="caution">
    <text evidence="4">The sequence shown here is derived from an EMBL/GenBank/DDBJ whole genome shotgun (WGS) entry which is preliminary data.</text>
</comment>
<dbReference type="PROSITE" id="PS51272">
    <property type="entry name" value="SLH"/>
    <property type="match status" value="3"/>
</dbReference>
<evidence type="ECO:0000259" key="3">
    <source>
        <dbReference type="PROSITE" id="PS51272"/>
    </source>
</evidence>
<feature type="region of interest" description="Disordered" evidence="2">
    <location>
        <begin position="208"/>
        <end position="237"/>
    </location>
</feature>
<evidence type="ECO:0000313" key="4">
    <source>
        <dbReference type="EMBL" id="SER89116.1"/>
    </source>
</evidence>
<dbReference type="PANTHER" id="PTHR43308:SF5">
    <property type="entry name" value="S-LAYER PROTEIN _ PEPTIDOGLYCAN ENDO-BETA-N-ACETYLGLUCOSAMINIDASE"/>
    <property type="match status" value="1"/>
</dbReference>
<dbReference type="InterPro" id="IPR001119">
    <property type="entry name" value="SLH_dom"/>
</dbReference>
<gene>
    <name evidence="4" type="ORF">SAMN02787113_04836</name>
</gene>
<feature type="compositionally biased region" description="Basic and acidic residues" evidence="2">
    <location>
        <begin position="215"/>
        <end position="227"/>
    </location>
</feature>
<dbReference type="InterPro" id="IPR051465">
    <property type="entry name" value="Cell_Envelope_Struct_Comp"/>
</dbReference>
<dbReference type="PANTHER" id="PTHR43308">
    <property type="entry name" value="OUTER MEMBRANE PROTEIN ALPHA-RELATED"/>
    <property type="match status" value="1"/>
</dbReference>
<dbReference type="Proteomes" id="UP000199410">
    <property type="component" value="Unassembled WGS sequence"/>
</dbReference>
<reference evidence="4 5" key="1">
    <citation type="submission" date="2016-10" db="EMBL/GenBank/DDBJ databases">
        <authorList>
            <person name="Varghese N."/>
            <person name="Submissions S."/>
        </authorList>
    </citation>
    <scope>NUCLEOTIDE SEQUENCE [LARGE SCALE GENOMIC DNA]</scope>
    <source>
        <strain evidence="4 5">TC-13</strain>
    </source>
</reference>
<feature type="non-terminal residue" evidence="4">
    <location>
        <position position="237"/>
    </location>
</feature>
<keyword evidence="1" id="KW-0732">Signal</keyword>
<dbReference type="AlphaFoldDB" id="A0A1H9SW27"/>
<evidence type="ECO:0000256" key="2">
    <source>
        <dbReference type="SAM" id="MobiDB-lite"/>
    </source>
</evidence>
<sequence length="237" mass="25553">MKKNLFKSGFLMLMFVTFLSFNIIPVYAIVDFSDIERSYARDAIEELAEKGIITGYPDGEFKPAANISRQDFAIIMAKALRLDITNSPSAPTFTDVPSSHYSYSAIEAAAKAGLINGVGGGKFGIGSSLTREEMATLFARALGGNTTGLGEQLPFADQQSISAWARDAIGFAVVSNLITGDTSNRFNPQGAAERQQVALVASRFLKQIDQLTPEPEPKPDPTPEPKPKPNPTPEPKP</sequence>
<feature type="domain" description="SLH" evidence="3">
    <location>
        <begin position="155"/>
        <end position="215"/>
    </location>
</feature>
<evidence type="ECO:0000256" key="1">
    <source>
        <dbReference type="ARBA" id="ARBA00022729"/>
    </source>
</evidence>
<organism evidence="4 5">
    <name type="scientific">Lysinibacillus fusiformis</name>
    <dbReference type="NCBI Taxonomy" id="28031"/>
    <lineage>
        <taxon>Bacteria</taxon>
        <taxon>Bacillati</taxon>
        <taxon>Bacillota</taxon>
        <taxon>Bacilli</taxon>
        <taxon>Bacillales</taxon>
        <taxon>Bacillaceae</taxon>
        <taxon>Lysinibacillus</taxon>
    </lineage>
</organism>
<dbReference type="Pfam" id="PF00395">
    <property type="entry name" value="SLH"/>
    <property type="match status" value="3"/>
</dbReference>
<feature type="domain" description="SLH" evidence="3">
    <location>
        <begin position="27"/>
        <end position="90"/>
    </location>
</feature>
<feature type="compositionally biased region" description="Pro residues" evidence="2">
    <location>
        <begin position="228"/>
        <end position="237"/>
    </location>
</feature>